<feature type="domain" description="CMP/dCMP-type deaminase" evidence="3">
    <location>
        <begin position="9"/>
        <end position="132"/>
    </location>
</feature>
<dbReference type="InterPro" id="IPR002125">
    <property type="entry name" value="CMP_dCMP_dom"/>
</dbReference>
<keyword evidence="2" id="KW-0862">Zinc</keyword>
<dbReference type="InterPro" id="IPR016192">
    <property type="entry name" value="APOBEC/CMP_deaminase_Zn-bd"/>
</dbReference>
<keyword evidence="5" id="KW-1185">Reference proteome</keyword>
<dbReference type="Gene3D" id="3.40.140.10">
    <property type="entry name" value="Cytidine Deaminase, domain 2"/>
    <property type="match status" value="1"/>
</dbReference>
<accession>A0A8J4UZV0</accession>
<evidence type="ECO:0000259" key="3">
    <source>
        <dbReference type="PROSITE" id="PS51747"/>
    </source>
</evidence>
<dbReference type="CDD" id="cd01285">
    <property type="entry name" value="nucleoside_deaminase"/>
    <property type="match status" value="1"/>
</dbReference>
<dbReference type="EMBL" id="AJWJ01001044">
    <property type="protein sequence ID" value="KAF2068342.1"/>
    <property type="molecule type" value="Genomic_DNA"/>
</dbReference>
<evidence type="ECO:0000313" key="4">
    <source>
        <dbReference type="EMBL" id="KAF2068342.1"/>
    </source>
</evidence>
<dbReference type="InterPro" id="IPR016193">
    <property type="entry name" value="Cytidine_deaminase-like"/>
</dbReference>
<dbReference type="PROSITE" id="PS00903">
    <property type="entry name" value="CYT_DCMP_DEAMINASES_1"/>
    <property type="match status" value="1"/>
</dbReference>
<dbReference type="PROSITE" id="PS51747">
    <property type="entry name" value="CYT_DCMP_DEAMINASES_2"/>
    <property type="match status" value="1"/>
</dbReference>
<dbReference type="Pfam" id="PF00383">
    <property type="entry name" value="dCMP_cyt_deam_1"/>
    <property type="match status" value="1"/>
</dbReference>
<dbReference type="Proteomes" id="UP000695562">
    <property type="component" value="Unassembled WGS sequence"/>
</dbReference>
<protein>
    <recommendedName>
        <fullName evidence="3">CMP/dCMP-type deaminase domain-containing protein</fullName>
    </recommendedName>
</protein>
<dbReference type="PANTHER" id="PTHR11079:SF161">
    <property type="entry name" value="CMP_DCMP-TYPE DEAMINASE DOMAIN-CONTAINING PROTEIN"/>
    <property type="match status" value="1"/>
</dbReference>
<evidence type="ECO:0000256" key="1">
    <source>
        <dbReference type="ARBA" id="ARBA00022723"/>
    </source>
</evidence>
<dbReference type="GO" id="GO:0006152">
    <property type="term" value="P:purine nucleoside catabolic process"/>
    <property type="evidence" value="ECO:0007669"/>
    <property type="project" value="TreeGrafter"/>
</dbReference>
<name>A0A8J4UZV0_9MYCE</name>
<organism evidence="4 5">
    <name type="scientific">Polysphondylium violaceum</name>
    <dbReference type="NCBI Taxonomy" id="133409"/>
    <lineage>
        <taxon>Eukaryota</taxon>
        <taxon>Amoebozoa</taxon>
        <taxon>Evosea</taxon>
        <taxon>Eumycetozoa</taxon>
        <taxon>Dictyostelia</taxon>
        <taxon>Dictyosteliales</taxon>
        <taxon>Dictyosteliaceae</taxon>
        <taxon>Polysphondylium</taxon>
    </lineage>
</organism>
<dbReference type="PANTHER" id="PTHR11079">
    <property type="entry name" value="CYTOSINE DEAMINASE FAMILY MEMBER"/>
    <property type="match status" value="1"/>
</dbReference>
<evidence type="ECO:0000256" key="2">
    <source>
        <dbReference type="ARBA" id="ARBA00022833"/>
    </source>
</evidence>
<dbReference type="AlphaFoldDB" id="A0A8J4UZV0"/>
<dbReference type="SUPFAM" id="SSF53927">
    <property type="entry name" value="Cytidine deaminase-like"/>
    <property type="match status" value="1"/>
</dbReference>
<evidence type="ECO:0000313" key="5">
    <source>
        <dbReference type="Proteomes" id="UP000695562"/>
    </source>
</evidence>
<dbReference type="OrthoDB" id="408702at2759"/>
<dbReference type="GO" id="GO:0047974">
    <property type="term" value="F:guanosine deaminase activity"/>
    <property type="evidence" value="ECO:0007669"/>
    <property type="project" value="TreeGrafter"/>
</dbReference>
<reference evidence="4" key="1">
    <citation type="submission" date="2020-01" db="EMBL/GenBank/DDBJ databases">
        <title>Development of genomics and gene disruption for Polysphondylium violaceum indicates a role for the polyketide synthase stlB in stalk morphogenesis.</title>
        <authorList>
            <person name="Narita B."/>
            <person name="Kawabe Y."/>
            <person name="Kin K."/>
            <person name="Saito T."/>
            <person name="Gibbs R."/>
            <person name="Kuspa A."/>
            <person name="Muzny D."/>
            <person name="Queller D."/>
            <person name="Richards S."/>
            <person name="Strassman J."/>
            <person name="Sucgang R."/>
            <person name="Worley K."/>
            <person name="Schaap P."/>
        </authorList>
    </citation>
    <scope>NUCLEOTIDE SEQUENCE</scope>
    <source>
        <strain evidence="4">QSvi11</strain>
    </source>
</reference>
<keyword evidence="1" id="KW-0479">Metal-binding</keyword>
<gene>
    <name evidence="4" type="ORF">CYY_010333</name>
</gene>
<comment type="caution">
    <text evidence="4">The sequence shown here is derived from an EMBL/GenBank/DDBJ whole genome shotgun (WGS) entry which is preliminary data.</text>
</comment>
<dbReference type="GO" id="GO:0008270">
    <property type="term" value="F:zinc ion binding"/>
    <property type="evidence" value="ECO:0007669"/>
    <property type="project" value="InterPro"/>
</dbReference>
<proteinExistence type="predicted"/>
<sequence>MSKQQQQPQTHEFYLNRAIEIAQENIRDGGRPFGSVLVLDNNIIAQGVNTMHVNGDPTAHAELNAIRDVGIKQGVSVLPNCVVYASGQPCPMCLSLMYLVGIKEVYYANSNQDGEPYSLSTASILHQLSKPLPDQSININHIPLPNSLYENWFNNKQQHNNNYSSKKEYYRLYV</sequence>